<dbReference type="InterPro" id="IPR001841">
    <property type="entry name" value="Znf_RING"/>
</dbReference>
<keyword evidence="1" id="KW-0862">Zinc</keyword>
<dbReference type="Proteomes" id="UP001293254">
    <property type="component" value="Unassembled WGS sequence"/>
</dbReference>
<dbReference type="PANTHER" id="PTHR46592:SF6">
    <property type="entry name" value="RING-H2 FINGER PROTEIN ATL67"/>
    <property type="match status" value="1"/>
</dbReference>
<dbReference type="InterPro" id="IPR044289">
    <property type="entry name" value="ATL67-70"/>
</dbReference>
<dbReference type="GO" id="GO:0016567">
    <property type="term" value="P:protein ubiquitination"/>
    <property type="evidence" value="ECO:0007669"/>
    <property type="project" value="InterPro"/>
</dbReference>
<dbReference type="PROSITE" id="PS50089">
    <property type="entry name" value="ZF_RING_2"/>
    <property type="match status" value="1"/>
</dbReference>
<reference evidence="4" key="1">
    <citation type="submission" date="2020-06" db="EMBL/GenBank/DDBJ databases">
        <authorList>
            <person name="Li T."/>
            <person name="Hu X."/>
            <person name="Zhang T."/>
            <person name="Song X."/>
            <person name="Zhang H."/>
            <person name="Dai N."/>
            <person name="Sheng W."/>
            <person name="Hou X."/>
            <person name="Wei L."/>
        </authorList>
    </citation>
    <scope>NUCLEOTIDE SEQUENCE</scope>
    <source>
        <strain evidence="4">3651</strain>
        <tissue evidence="4">Leaf</tissue>
    </source>
</reference>
<dbReference type="GO" id="GO:0008270">
    <property type="term" value="F:zinc ion binding"/>
    <property type="evidence" value="ECO:0007669"/>
    <property type="project" value="UniProtKB-KW"/>
</dbReference>
<protein>
    <submittedName>
        <fullName evidence="4">RING-H2 finger protein ATL18</fullName>
    </submittedName>
</protein>
<dbReference type="GO" id="GO:0016740">
    <property type="term" value="F:transferase activity"/>
    <property type="evidence" value="ECO:0007669"/>
    <property type="project" value="InterPro"/>
</dbReference>
<feature type="domain" description="RING-type" evidence="3">
    <location>
        <begin position="83"/>
        <end position="126"/>
    </location>
</feature>
<keyword evidence="1" id="KW-0863">Zinc-finger</keyword>
<keyword evidence="1" id="KW-0479">Metal-binding</keyword>
<dbReference type="InterPro" id="IPR013083">
    <property type="entry name" value="Znf_RING/FYVE/PHD"/>
</dbReference>
<keyword evidence="2" id="KW-1133">Transmembrane helix</keyword>
<dbReference type="PANTHER" id="PTHR46592">
    <property type="entry name" value="RING-H2 FINGER PROTEIN ATL67"/>
    <property type="match status" value="1"/>
</dbReference>
<comment type="caution">
    <text evidence="4">The sequence shown here is derived from an EMBL/GenBank/DDBJ whole genome shotgun (WGS) entry which is preliminary data.</text>
</comment>
<reference evidence="4" key="2">
    <citation type="journal article" date="2024" name="Plant">
        <title>Genomic evolution and insights into agronomic trait innovations of Sesamum species.</title>
        <authorList>
            <person name="Miao H."/>
            <person name="Wang L."/>
            <person name="Qu L."/>
            <person name="Liu H."/>
            <person name="Sun Y."/>
            <person name="Le M."/>
            <person name="Wang Q."/>
            <person name="Wei S."/>
            <person name="Zheng Y."/>
            <person name="Lin W."/>
            <person name="Duan Y."/>
            <person name="Cao H."/>
            <person name="Xiong S."/>
            <person name="Wang X."/>
            <person name="Wei L."/>
            <person name="Li C."/>
            <person name="Ma Q."/>
            <person name="Ju M."/>
            <person name="Zhao R."/>
            <person name="Li G."/>
            <person name="Mu C."/>
            <person name="Tian Q."/>
            <person name="Mei H."/>
            <person name="Zhang T."/>
            <person name="Gao T."/>
            <person name="Zhang H."/>
        </authorList>
    </citation>
    <scope>NUCLEOTIDE SEQUENCE</scope>
    <source>
        <strain evidence="4">3651</strain>
    </source>
</reference>
<dbReference type="EMBL" id="JACGWO010000001">
    <property type="protein sequence ID" value="KAK4439365.1"/>
    <property type="molecule type" value="Genomic_DNA"/>
</dbReference>
<dbReference type="SUPFAM" id="SSF57850">
    <property type="entry name" value="RING/U-box"/>
    <property type="match status" value="1"/>
</dbReference>
<dbReference type="SMART" id="SM00184">
    <property type="entry name" value="RING"/>
    <property type="match status" value="1"/>
</dbReference>
<organism evidence="4 5">
    <name type="scientific">Sesamum alatum</name>
    <dbReference type="NCBI Taxonomy" id="300844"/>
    <lineage>
        <taxon>Eukaryota</taxon>
        <taxon>Viridiplantae</taxon>
        <taxon>Streptophyta</taxon>
        <taxon>Embryophyta</taxon>
        <taxon>Tracheophyta</taxon>
        <taxon>Spermatophyta</taxon>
        <taxon>Magnoliopsida</taxon>
        <taxon>eudicotyledons</taxon>
        <taxon>Gunneridae</taxon>
        <taxon>Pentapetalae</taxon>
        <taxon>asterids</taxon>
        <taxon>lamiids</taxon>
        <taxon>Lamiales</taxon>
        <taxon>Pedaliaceae</taxon>
        <taxon>Sesamum</taxon>
    </lineage>
</organism>
<sequence length="173" mass="19910">MICMHAESHLCTFTLILYTCIFIPFLQITQSVVRIFPFLFKPNGQRGNARSVCEVDLLVLSFQDLEFSNKNRGKAVSNGEEMCSICLMEFEKEDLVNKLPRCGHLFHMECMEKWLDRCQFTCPLCRSSVLPVGPLPCKMWVSVPPPVIRSSCLLILRCIMHIYMRPEQLVSSD</sequence>
<evidence type="ECO:0000256" key="2">
    <source>
        <dbReference type="SAM" id="Phobius"/>
    </source>
</evidence>
<proteinExistence type="predicted"/>
<evidence type="ECO:0000313" key="4">
    <source>
        <dbReference type="EMBL" id="KAK4439365.1"/>
    </source>
</evidence>
<dbReference type="Gene3D" id="3.30.40.10">
    <property type="entry name" value="Zinc/RING finger domain, C3HC4 (zinc finger)"/>
    <property type="match status" value="1"/>
</dbReference>
<evidence type="ECO:0000259" key="3">
    <source>
        <dbReference type="PROSITE" id="PS50089"/>
    </source>
</evidence>
<keyword evidence="2" id="KW-0472">Membrane</keyword>
<accession>A0AAE1YZ33</accession>
<gene>
    <name evidence="4" type="ORF">Salat_0271400</name>
</gene>
<dbReference type="Pfam" id="PF13639">
    <property type="entry name" value="zf-RING_2"/>
    <property type="match status" value="1"/>
</dbReference>
<evidence type="ECO:0000256" key="1">
    <source>
        <dbReference type="PROSITE-ProRule" id="PRU00175"/>
    </source>
</evidence>
<feature type="transmembrane region" description="Helical" evidence="2">
    <location>
        <begin position="15"/>
        <end position="40"/>
    </location>
</feature>
<keyword evidence="2" id="KW-0812">Transmembrane</keyword>
<evidence type="ECO:0000313" key="5">
    <source>
        <dbReference type="Proteomes" id="UP001293254"/>
    </source>
</evidence>
<name>A0AAE1YZ33_9LAMI</name>
<keyword evidence="5" id="KW-1185">Reference proteome</keyword>
<dbReference type="AlphaFoldDB" id="A0AAE1YZ33"/>